<dbReference type="Pfam" id="PF00092">
    <property type="entry name" value="VWA"/>
    <property type="match status" value="1"/>
</dbReference>
<dbReference type="Pfam" id="PF08399">
    <property type="entry name" value="VWA_N"/>
    <property type="match status" value="1"/>
</dbReference>
<evidence type="ECO:0000256" key="8">
    <source>
        <dbReference type="ARBA" id="ARBA00022729"/>
    </source>
</evidence>
<dbReference type="InParanoid" id="A0A1S3IT64"/>
<feature type="domain" description="VWFA" evidence="18">
    <location>
        <begin position="272"/>
        <end position="454"/>
    </location>
</feature>
<dbReference type="KEGG" id="lak:106167007"/>
<keyword evidence="11" id="KW-1133">Transmembrane helix</keyword>
<name>A0A1S3IT64_LINAN</name>
<keyword evidence="6" id="KW-0812">Transmembrane</keyword>
<protein>
    <submittedName>
        <fullName evidence="20">Voltage-dependent calcium channel subunit alpha-2/delta-3 isoform X1</fullName>
    </submittedName>
</protein>
<dbReference type="OrthoDB" id="10054666at2759"/>
<accession>A0A1S3IT64</accession>
<evidence type="ECO:0000256" key="7">
    <source>
        <dbReference type="ARBA" id="ARBA00022723"/>
    </source>
</evidence>
<evidence type="ECO:0000256" key="17">
    <source>
        <dbReference type="SAM" id="SignalP"/>
    </source>
</evidence>
<feature type="signal peptide" evidence="17">
    <location>
        <begin position="1"/>
        <end position="24"/>
    </location>
</feature>
<reference evidence="20" key="1">
    <citation type="submission" date="2025-08" db="UniProtKB">
        <authorList>
            <consortium name="RefSeq"/>
        </authorList>
    </citation>
    <scope>IDENTIFICATION</scope>
    <source>
        <tissue evidence="20">Gonads</tissue>
    </source>
</reference>
<dbReference type="PANTHER" id="PTHR10166:SF37">
    <property type="entry name" value="STOLID, ISOFORM H"/>
    <property type="match status" value="1"/>
</dbReference>
<dbReference type="GO" id="GO:0005891">
    <property type="term" value="C:voltage-gated calcium channel complex"/>
    <property type="evidence" value="ECO:0007669"/>
    <property type="project" value="TreeGrafter"/>
</dbReference>
<evidence type="ECO:0000256" key="12">
    <source>
        <dbReference type="ARBA" id="ARBA00023065"/>
    </source>
</evidence>
<keyword evidence="16" id="KW-0407">Ion channel</keyword>
<dbReference type="PROSITE" id="PS50234">
    <property type="entry name" value="VWFA"/>
    <property type="match status" value="1"/>
</dbReference>
<keyword evidence="14" id="KW-1015">Disulfide bond</keyword>
<evidence type="ECO:0000256" key="14">
    <source>
        <dbReference type="ARBA" id="ARBA00023157"/>
    </source>
</evidence>
<dbReference type="InterPro" id="IPR036465">
    <property type="entry name" value="vWFA_dom_sf"/>
</dbReference>
<dbReference type="InterPro" id="IPR013608">
    <property type="entry name" value="VWA_N"/>
</dbReference>
<evidence type="ECO:0000256" key="1">
    <source>
        <dbReference type="ARBA" id="ARBA00004479"/>
    </source>
</evidence>
<keyword evidence="19" id="KW-1185">Reference proteome</keyword>
<sequence>MWPFRERRLFQICLLLISVDSLHSTLNIPIMGLRKSFKAWTAEISRRIYDLSVQATGLPKLRKCYEDEAKVEIMNGTKILDTVSTNMEKMLRKKEDAISRLVEAAEEANKQHTFDPEIDLHYYNAKRINEINEKTGNYVTTEPGATMPPTMVDDENEHLQFNPEWLNLTVHEDEHFNYVRVNLNYSTVHVPTDVYDRYPNVSNGISWSEKLDPVFKKNYEIDPTLTWQYFGSASGFFRTFPGYKWPPPPLGVDLFDCRTREWYIQAAASPKDIVILLDSSGSMTGLRSKIARTTINKILDTLSDDDYFNIISYSTQPLYIDKCSNRTLIQANIKNKERLKEAVKDVEIKKIAHLDRALEEAFALLDVARSDGEGTQCNQAIMIISDGSPDTYGEVFEKWNRPNITVRVFTYLIGREVKDSREVSLIACANKGYYTHISTLADVQENVQKYVNVLSRPMVMQRARYSVWTSVYLDIAEPWLKLRSQVTDGWVRRPLSGEHTHLEKGLQLMTSVAQPVFDLKNETVQQGNLLGVMGTDVPLVELQRLIPLYKLGTNGYAFAITNNGYILFHPDFRPLKWDGKAKHNYNMVDLEDVEFPEGDNDLVQRLRTEMIDQQTGDMKIPIKMMTSNMTRVALRTNRYFYTPLEHTPFSLGLVFPDKYGLYDITNKINITSMDESMLNNKELRLAPWAEFCHLTTEETKQDRFEVFKRYIDKWRNEKEDREFEQRCDEELMSRILYDISVTHPMLAIEIGCNGWNLTKEPGVELVFMGTRHGVTRFYKNTEQLTDEYFVQTQINTIKDLYYERAADAGNDTFVFSVPRNASLFPPNETVITGSTGIFLHPPKTSSGSGGPNPKNLANQTNQALAAVIGLQIKLQLFREIMMNSTAECFESPGTSNVTCNSSCANDTLDCFLIDENGFIVVSENENISGLFLGEVDGPLMNKLSEQIRSQASTDENVFKTVDIIDYQAICDVAENTSGSFATRLMNPFWSVITATKWILNELAILFLEFNLYNWWNFSGTSARTHIPQQPITRPCDRVSTLTTLNLPDQYDPVVRSLPLCQFCSNCDNETACEIECSIDPGCYRSFFIQRVRNTNLFFLAVESTCTCEESMPISLEPREVRFEDDQECESMKLKKYRRRPDHCYNLTDELQFLEDYEYSLSEEEIEISGRRIEEDCGSSSPRIQVPHVTVLLPLVLIFYQLSH</sequence>
<dbReference type="GeneID" id="106167007"/>
<evidence type="ECO:0000256" key="10">
    <source>
        <dbReference type="ARBA" id="ARBA00022882"/>
    </source>
</evidence>
<keyword evidence="8 17" id="KW-0732">Signal</keyword>
<evidence type="ECO:0000256" key="3">
    <source>
        <dbReference type="ARBA" id="ARBA00022448"/>
    </source>
</evidence>
<evidence type="ECO:0000256" key="6">
    <source>
        <dbReference type="ARBA" id="ARBA00022692"/>
    </source>
</evidence>
<evidence type="ECO:0000256" key="13">
    <source>
        <dbReference type="ARBA" id="ARBA00023136"/>
    </source>
</evidence>
<evidence type="ECO:0000256" key="2">
    <source>
        <dbReference type="ARBA" id="ARBA00007060"/>
    </source>
</evidence>
<dbReference type="FunFam" id="3.30.450.20:FF:000012">
    <property type="entry name" value="Calcium channel, voltage-dependent, alpha2/delta subunit 3"/>
    <property type="match status" value="1"/>
</dbReference>
<evidence type="ECO:0000256" key="4">
    <source>
        <dbReference type="ARBA" id="ARBA00022568"/>
    </source>
</evidence>
<evidence type="ECO:0000313" key="19">
    <source>
        <dbReference type="Proteomes" id="UP000085678"/>
    </source>
</evidence>
<gene>
    <name evidence="20" type="primary">LOC106167007</name>
</gene>
<keyword evidence="13" id="KW-0472">Membrane</keyword>
<comment type="subcellular location">
    <subcellularLocation>
        <location evidence="1">Membrane</location>
        <topology evidence="1">Single-pass type I membrane protein</topology>
    </subcellularLocation>
</comment>
<organism evidence="19 20">
    <name type="scientific">Lingula anatina</name>
    <name type="common">Brachiopod</name>
    <name type="synonym">Lingula unguis</name>
    <dbReference type="NCBI Taxonomy" id="7574"/>
    <lineage>
        <taxon>Eukaryota</taxon>
        <taxon>Metazoa</taxon>
        <taxon>Spiralia</taxon>
        <taxon>Lophotrochozoa</taxon>
        <taxon>Brachiopoda</taxon>
        <taxon>Linguliformea</taxon>
        <taxon>Lingulata</taxon>
        <taxon>Lingulida</taxon>
        <taxon>Linguloidea</taxon>
        <taxon>Lingulidae</taxon>
        <taxon>Lingula</taxon>
    </lineage>
</organism>
<evidence type="ECO:0000256" key="11">
    <source>
        <dbReference type="ARBA" id="ARBA00022989"/>
    </source>
</evidence>
<keyword evidence="3" id="KW-0813">Transport</keyword>
<evidence type="ECO:0000259" key="18">
    <source>
        <dbReference type="PROSITE" id="PS50234"/>
    </source>
</evidence>
<feature type="chain" id="PRO_5010331763" evidence="17">
    <location>
        <begin position="25"/>
        <end position="1203"/>
    </location>
</feature>
<dbReference type="Gene3D" id="3.30.450.20">
    <property type="entry name" value="PAS domain"/>
    <property type="match status" value="1"/>
</dbReference>
<keyword evidence="9" id="KW-0106">Calcium</keyword>
<keyword evidence="5" id="KW-0107">Calcium channel</keyword>
<keyword evidence="10" id="KW-0851">Voltage-gated channel</keyword>
<evidence type="ECO:0000256" key="9">
    <source>
        <dbReference type="ARBA" id="ARBA00022837"/>
    </source>
</evidence>
<keyword evidence="7" id="KW-0479">Metal-binding</keyword>
<dbReference type="GO" id="GO:0046872">
    <property type="term" value="F:metal ion binding"/>
    <property type="evidence" value="ECO:0007669"/>
    <property type="project" value="UniProtKB-KW"/>
</dbReference>
<keyword evidence="12" id="KW-0406">Ion transport</keyword>
<evidence type="ECO:0000256" key="15">
    <source>
        <dbReference type="ARBA" id="ARBA00023180"/>
    </source>
</evidence>
<dbReference type="RefSeq" id="XP_013401126.1">
    <property type="nucleotide sequence ID" value="XM_013545672.1"/>
</dbReference>
<proteinExistence type="inferred from homology"/>
<keyword evidence="4" id="KW-0109">Calcium transport</keyword>
<dbReference type="FunFam" id="3.40.50.410:FF:000007">
    <property type="entry name" value="Calcium voltage-gated channel auxiliary subunit alpha2delta 3"/>
    <property type="match status" value="1"/>
</dbReference>
<dbReference type="InterPro" id="IPR002035">
    <property type="entry name" value="VWF_A"/>
</dbReference>
<dbReference type="STRING" id="7574.A0A1S3IT64"/>
<dbReference type="InterPro" id="IPR013680">
    <property type="entry name" value="VDCC_a2/dsu"/>
</dbReference>
<dbReference type="AlphaFoldDB" id="A0A1S3IT64"/>
<dbReference type="SMART" id="SM00327">
    <property type="entry name" value="VWA"/>
    <property type="match status" value="1"/>
</dbReference>
<keyword evidence="15" id="KW-0325">Glycoprotein</keyword>
<dbReference type="SUPFAM" id="SSF53300">
    <property type="entry name" value="vWA-like"/>
    <property type="match status" value="1"/>
</dbReference>
<comment type="similarity">
    <text evidence="2">Belongs to the calcium channel subunit alpha-2/delta family.</text>
</comment>
<evidence type="ECO:0000256" key="5">
    <source>
        <dbReference type="ARBA" id="ARBA00022673"/>
    </source>
</evidence>
<evidence type="ECO:0000256" key="16">
    <source>
        <dbReference type="ARBA" id="ARBA00023303"/>
    </source>
</evidence>
<dbReference type="GO" id="GO:0005245">
    <property type="term" value="F:voltage-gated calcium channel activity"/>
    <property type="evidence" value="ECO:0007669"/>
    <property type="project" value="TreeGrafter"/>
</dbReference>
<evidence type="ECO:0000313" key="20">
    <source>
        <dbReference type="RefSeq" id="XP_013401126.1"/>
    </source>
</evidence>
<dbReference type="InterPro" id="IPR051173">
    <property type="entry name" value="Ca_channel_alpha-2/delta"/>
</dbReference>
<dbReference type="Gene3D" id="3.40.50.410">
    <property type="entry name" value="von Willebrand factor, type A domain"/>
    <property type="match status" value="1"/>
</dbReference>
<dbReference type="FunCoup" id="A0A1S3IT64">
    <property type="interactions" value="176"/>
</dbReference>
<dbReference type="Pfam" id="PF08473">
    <property type="entry name" value="VGCC_alpha2"/>
    <property type="match status" value="2"/>
</dbReference>
<dbReference type="Proteomes" id="UP000085678">
    <property type="component" value="Unplaced"/>
</dbReference>
<dbReference type="PANTHER" id="PTHR10166">
    <property type="entry name" value="VOLTAGE-DEPENDENT CALCIUM CHANNEL SUBUNIT ALPHA-2/DELTA-RELATED"/>
    <property type="match status" value="1"/>
</dbReference>